<reference evidence="1 2" key="1">
    <citation type="journal article" date="2022" name="Int. J. Syst. Evol. Microbiol.">
        <title>Miniphocaeibacter halophilus sp. nov., an ammonium-tolerant acetate-producing bacterium isolated from a biogas system.</title>
        <authorList>
            <person name="Schnurer A."/>
            <person name="Singh A."/>
            <person name="Bi S."/>
            <person name="Qiao W."/>
            <person name="Westerholm M."/>
        </authorList>
    </citation>
    <scope>NUCLEOTIDE SEQUENCE [LARGE SCALE GENOMIC DNA]</scope>
    <source>
        <strain evidence="1 2">AMB_01</strain>
    </source>
</reference>
<evidence type="ECO:0000313" key="1">
    <source>
        <dbReference type="EMBL" id="QQK08929.1"/>
    </source>
</evidence>
<accession>A0AC61N1U5</accession>
<evidence type="ECO:0000313" key="2">
    <source>
        <dbReference type="Proteomes" id="UP000595814"/>
    </source>
</evidence>
<organism evidence="1 2">
    <name type="scientific">Miniphocaeibacter halophilus</name>
    <dbReference type="NCBI Taxonomy" id="2931922"/>
    <lineage>
        <taxon>Bacteria</taxon>
        <taxon>Bacillati</taxon>
        <taxon>Bacillota</taxon>
        <taxon>Tissierellia</taxon>
        <taxon>Tissierellales</taxon>
        <taxon>Peptoniphilaceae</taxon>
        <taxon>Miniphocaeibacter</taxon>
    </lineage>
</organism>
<sequence>MRLFIAINFNKETKEKILKVQKDLIGLYSKGNPTKIENIHLTLIFLGEIEKKKLPPIKNIMDGIKFSNLNLVFDKIGKFNRRNGDIYWLGIEENKKLLDIQNKLYKDLLKENFILDKKPFSPHITLARKVVMPSNEKQILSSKFSTNINHLSLMESQIIDRKVSYKEIYRNNN</sequence>
<keyword evidence="2" id="KW-1185">Reference proteome</keyword>
<protein>
    <submittedName>
        <fullName evidence="1">RNA 2',3'-cyclic phosphodiesterase</fullName>
    </submittedName>
</protein>
<dbReference type="Proteomes" id="UP000595814">
    <property type="component" value="Chromosome"/>
</dbReference>
<gene>
    <name evidence="1" type="primary">thpR</name>
    <name evidence="1" type="ORF">JFY71_05170</name>
</gene>
<name>A0AC61N1U5_9FIRM</name>
<dbReference type="EMBL" id="CP066744">
    <property type="protein sequence ID" value="QQK08929.1"/>
    <property type="molecule type" value="Genomic_DNA"/>
</dbReference>
<proteinExistence type="predicted"/>